<dbReference type="SMART" id="SM00530">
    <property type="entry name" value="HTH_XRE"/>
    <property type="match status" value="1"/>
</dbReference>
<feature type="domain" description="HTH cro/C1-type" evidence="1">
    <location>
        <begin position="35"/>
        <end position="82"/>
    </location>
</feature>
<evidence type="ECO:0000313" key="2">
    <source>
        <dbReference type="EMBL" id="MBP2384022.1"/>
    </source>
</evidence>
<dbReference type="EMBL" id="JAGIOD010000002">
    <property type="protein sequence ID" value="MBP2384022.1"/>
    <property type="molecule type" value="Genomic_DNA"/>
</dbReference>
<accession>A0ABS4X6C8</accession>
<dbReference type="Proteomes" id="UP001519290">
    <property type="component" value="Unassembled WGS sequence"/>
</dbReference>
<evidence type="ECO:0000259" key="1">
    <source>
        <dbReference type="PROSITE" id="PS50943"/>
    </source>
</evidence>
<protein>
    <submittedName>
        <fullName evidence="2">Transcriptional regulator with XRE-family HTH domain</fullName>
    </submittedName>
</protein>
<gene>
    <name evidence="2" type="ORF">JOF43_004011</name>
</gene>
<organism evidence="2 3">
    <name type="scientific">Brachybacterium sacelli</name>
    <dbReference type="NCBI Taxonomy" id="173364"/>
    <lineage>
        <taxon>Bacteria</taxon>
        <taxon>Bacillati</taxon>
        <taxon>Actinomycetota</taxon>
        <taxon>Actinomycetes</taxon>
        <taxon>Micrococcales</taxon>
        <taxon>Dermabacteraceae</taxon>
        <taxon>Brachybacterium</taxon>
    </lineage>
</organism>
<dbReference type="CDD" id="cd00093">
    <property type="entry name" value="HTH_XRE"/>
    <property type="match status" value="1"/>
</dbReference>
<name>A0ABS4X6C8_9MICO</name>
<dbReference type="SUPFAM" id="SSF47413">
    <property type="entry name" value="lambda repressor-like DNA-binding domains"/>
    <property type="match status" value="1"/>
</dbReference>
<dbReference type="PROSITE" id="PS50943">
    <property type="entry name" value="HTH_CROC1"/>
    <property type="match status" value="1"/>
</dbReference>
<evidence type="ECO:0000313" key="3">
    <source>
        <dbReference type="Proteomes" id="UP001519290"/>
    </source>
</evidence>
<dbReference type="RefSeq" id="WP_209904914.1">
    <property type="nucleotide sequence ID" value="NZ_BAAAJW010000001.1"/>
</dbReference>
<dbReference type="Pfam" id="PF13560">
    <property type="entry name" value="HTH_31"/>
    <property type="match status" value="1"/>
</dbReference>
<dbReference type="Gene3D" id="1.10.260.40">
    <property type="entry name" value="lambda repressor-like DNA-binding domains"/>
    <property type="match status" value="1"/>
</dbReference>
<keyword evidence="3" id="KW-1185">Reference proteome</keyword>
<dbReference type="InterPro" id="IPR001387">
    <property type="entry name" value="Cro/C1-type_HTH"/>
</dbReference>
<dbReference type="PANTHER" id="PTHR35010">
    <property type="entry name" value="BLL4672 PROTEIN-RELATED"/>
    <property type="match status" value="1"/>
</dbReference>
<sequence length="279" mass="31337">MTARQDLADFLRRRRALLRPVDAGLPEGTRRRTPGLRREEVAMLAGVSVDYYARLEQGRGSTPSVSVVTGIAQALQCDRDQRDHLFRLAGHPAPPRRSGRHVRPGLIALGHRLTDLPVVITTDLGEVLWCNPLGQALLGGLLGETPRERNVMRRWFTDPSARAMPREEWERISAAHVGDLRAAFTRRGGDEEVTALVEELQTASSEFARLWTLHDVGVRRSDRKTIVHPEVGMIRMRCEVLLTPEEDVSMLAFFPLEDTDAQEKLDLLRVIGTQVMRSS</sequence>
<dbReference type="Pfam" id="PF17765">
    <property type="entry name" value="MLTR_LBD"/>
    <property type="match status" value="1"/>
</dbReference>
<proteinExistence type="predicted"/>
<dbReference type="InterPro" id="IPR041413">
    <property type="entry name" value="MLTR_LBD"/>
</dbReference>
<dbReference type="PANTHER" id="PTHR35010:SF2">
    <property type="entry name" value="BLL4672 PROTEIN"/>
    <property type="match status" value="1"/>
</dbReference>
<dbReference type="InterPro" id="IPR010982">
    <property type="entry name" value="Lambda_DNA-bd_dom_sf"/>
</dbReference>
<comment type="caution">
    <text evidence="2">The sequence shown here is derived from an EMBL/GenBank/DDBJ whole genome shotgun (WGS) entry which is preliminary data.</text>
</comment>
<reference evidence="2 3" key="1">
    <citation type="submission" date="2021-03" db="EMBL/GenBank/DDBJ databases">
        <title>Sequencing the genomes of 1000 actinobacteria strains.</title>
        <authorList>
            <person name="Klenk H.-P."/>
        </authorList>
    </citation>
    <scope>NUCLEOTIDE SEQUENCE [LARGE SCALE GENOMIC DNA]</scope>
    <source>
        <strain evidence="2 3">DSM 14566</strain>
    </source>
</reference>
<dbReference type="Gene3D" id="3.30.450.180">
    <property type="match status" value="1"/>
</dbReference>